<feature type="region of interest" description="Disordered" evidence="1">
    <location>
        <begin position="26"/>
        <end position="75"/>
    </location>
</feature>
<dbReference type="PROSITE" id="PS51257">
    <property type="entry name" value="PROKAR_LIPOPROTEIN"/>
    <property type="match status" value="1"/>
</dbReference>
<evidence type="ECO:0000313" key="3">
    <source>
        <dbReference type="Proteomes" id="UP000678513"/>
    </source>
</evidence>
<organism evidence="2 3">
    <name type="scientific">Arachnia rubra</name>
    <dbReference type="NCBI Taxonomy" id="1547448"/>
    <lineage>
        <taxon>Bacteria</taxon>
        <taxon>Bacillati</taxon>
        <taxon>Actinomycetota</taxon>
        <taxon>Actinomycetes</taxon>
        <taxon>Propionibacteriales</taxon>
        <taxon>Propionibacteriaceae</taxon>
        <taxon>Arachnia</taxon>
    </lineage>
</organism>
<keyword evidence="3" id="KW-1185">Reference proteome</keyword>
<evidence type="ECO:0000313" key="2">
    <source>
        <dbReference type="EMBL" id="QUC09723.1"/>
    </source>
</evidence>
<proteinExistence type="predicted"/>
<evidence type="ECO:0008006" key="4">
    <source>
        <dbReference type="Google" id="ProtNLM"/>
    </source>
</evidence>
<dbReference type="Proteomes" id="UP000678513">
    <property type="component" value="Chromosome"/>
</dbReference>
<accession>A0ABX7Y9W0</accession>
<name>A0ABX7Y9W0_9ACTN</name>
<evidence type="ECO:0000256" key="1">
    <source>
        <dbReference type="SAM" id="MobiDB-lite"/>
    </source>
</evidence>
<sequence length="208" mass="22069">MMVRSGMRIAAAVTVMVMVSGCGGDGSSAPKSPLTFGRSSVASPSPTMVTTSAFPGPSPSSVSPQPSETFSPEQQEAADRVIEYFRILDEVSTNPDASIQPLADITTGQSQILDTRQVGEYRSKGWVQTGFTGVSIKGAAEPTEVDGQKVIMIQFCTDGTKLEFVDSKTGEKVLNPTRPRFLLWDMQVVKPAAAWLMGDATNEVVGGC</sequence>
<dbReference type="EMBL" id="CP072384">
    <property type="protein sequence ID" value="QUC09723.1"/>
    <property type="molecule type" value="Genomic_DNA"/>
</dbReference>
<feature type="compositionally biased region" description="Polar residues" evidence="1">
    <location>
        <begin position="37"/>
        <end position="53"/>
    </location>
</feature>
<gene>
    <name evidence="2" type="ORF">J5A65_12590</name>
</gene>
<reference evidence="2 3" key="1">
    <citation type="submission" date="2021-03" db="EMBL/GenBank/DDBJ databases">
        <title>Human Oral Microbial Genomes.</title>
        <authorList>
            <person name="Johnston C.D."/>
            <person name="Chen T."/>
            <person name="Dewhirst F.E."/>
        </authorList>
    </citation>
    <scope>NUCLEOTIDE SEQUENCE [LARGE SCALE GENOMIC DNA]</scope>
    <source>
        <strain evidence="2 3">DSMZ 100122</strain>
    </source>
</reference>
<protein>
    <recommendedName>
        <fullName evidence="4">Lipoprotein</fullName>
    </recommendedName>
</protein>